<reference evidence="4" key="2">
    <citation type="submission" date="2015-02" db="UniProtKB">
        <authorList>
            <consortium name="EnsemblMetazoa"/>
        </authorList>
    </citation>
    <scope>IDENTIFICATION</scope>
</reference>
<dbReference type="InterPro" id="IPR053880">
    <property type="entry name" value="GPR180-like_N"/>
</dbReference>
<dbReference type="AlphaFoldDB" id="T1J4F2"/>
<dbReference type="EnsemblMetazoa" id="SMAR008485-RA">
    <property type="protein sequence ID" value="SMAR008485-PA"/>
    <property type="gene ID" value="SMAR008485"/>
</dbReference>
<dbReference type="HOGENOM" id="CLU_1697733_0_0_1"/>
<dbReference type="GO" id="GO:0019236">
    <property type="term" value="P:response to pheromone"/>
    <property type="evidence" value="ECO:0007669"/>
    <property type="project" value="InterPro"/>
</dbReference>
<evidence type="ECO:0000256" key="2">
    <source>
        <dbReference type="SAM" id="SignalP"/>
    </source>
</evidence>
<evidence type="ECO:0000256" key="1">
    <source>
        <dbReference type="SAM" id="Phobius"/>
    </source>
</evidence>
<feature type="transmembrane region" description="Helical" evidence="1">
    <location>
        <begin position="131"/>
        <end position="147"/>
    </location>
</feature>
<dbReference type="PANTHER" id="PTHR23252">
    <property type="entry name" value="INTIMAL THICKNESS RECEPTOR-RELATED"/>
    <property type="match status" value="1"/>
</dbReference>
<reference evidence="5" key="1">
    <citation type="submission" date="2011-05" db="EMBL/GenBank/DDBJ databases">
        <authorList>
            <person name="Richards S.R."/>
            <person name="Qu J."/>
            <person name="Jiang H."/>
            <person name="Jhangiani S.N."/>
            <person name="Agravi P."/>
            <person name="Goodspeed R."/>
            <person name="Gross S."/>
            <person name="Mandapat C."/>
            <person name="Jackson L."/>
            <person name="Mathew T."/>
            <person name="Pu L."/>
            <person name="Thornton R."/>
            <person name="Saada N."/>
            <person name="Wilczek-Boney K.B."/>
            <person name="Lee S."/>
            <person name="Kovar C."/>
            <person name="Wu Y."/>
            <person name="Scherer S.E."/>
            <person name="Worley K.C."/>
            <person name="Muzny D.M."/>
            <person name="Gibbs R."/>
        </authorList>
    </citation>
    <scope>NUCLEOTIDE SEQUENCE</scope>
    <source>
        <strain evidence="5">Brora</strain>
    </source>
</reference>
<dbReference type="STRING" id="126957.T1J4F2"/>
<dbReference type="Proteomes" id="UP000014500">
    <property type="component" value="Unassembled WGS sequence"/>
</dbReference>
<sequence length="155" mass="18057">MMAGHLRFGFIMSLIFFVLQLFPVNSKIIEGVLETSKNWAFLSKFCFAKKGGRYEYKFEYPSTYNVQSLLAYHDANEKWKTAYTTNLMFDPAEVLYLYESPGGYGLITMRIISAVLLLYTGGYTLKKHPHNPIYVSFLIFYFYWSLIPDQVDDCL</sequence>
<evidence type="ECO:0000313" key="5">
    <source>
        <dbReference type="Proteomes" id="UP000014500"/>
    </source>
</evidence>
<evidence type="ECO:0000259" key="3">
    <source>
        <dbReference type="Pfam" id="PF21892"/>
    </source>
</evidence>
<dbReference type="GO" id="GO:0016020">
    <property type="term" value="C:membrane"/>
    <property type="evidence" value="ECO:0007669"/>
    <property type="project" value="UniProtKB-SubCell"/>
</dbReference>
<name>T1J4F2_STRMM</name>
<organism evidence="4 5">
    <name type="scientific">Strigamia maritima</name>
    <name type="common">European centipede</name>
    <name type="synonym">Geophilus maritimus</name>
    <dbReference type="NCBI Taxonomy" id="126957"/>
    <lineage>
        <taxon>Eukaryota</taxon>
        <taxon>Metazoa</taxon>
        <taxon>Ecdysozoa</taxon>
        <taxon>Arthropoda</taxon>
        <taxon>Myriapoda</taxon>
        <taxon>Chilopoda</taxon>
        <taxon>Pleurostigmophora</taxon>
        <taxon>Geophilomorpha</taxon>
        <taxon>Linotaeniidae</taxon>
        <taxon>Strigamia</taxon>
    </lineage>
</organism>
<proteinExistence type="predicted"/>
<keyword evidence="1" id="KW-0472">Membrane</keyword>
<feature type="domain" description="GPR180-like N-terminal" evidence="3">
    <location>
        <begin position="29"/>
        <end position="87"/>
    </location>
</feature>
<dbReference type="Pfam" id="PF21892">
    <property type="entry name" value="TMEM145_N"/>
    <property type="match status" value="1"/>
</dbReference>
<accession>T1J4F2</accession>
<protein>
    <recommendedName>
        <fullName evidence="3">GPR180-like N-terminal domain-containing protein</fullName>
    </recommendedName>
</protein>
<dbReference type="GO" id="GO:0007186">
    <property type="term" value="P:G protein-coupled receptor signaling pathway"/>
    <property type="evidence" value="ECO:0007669"/>
    <property type="project" value="InterPro"/>
</dbReference>
<dbReference type="InterPro" id="IPR047831">
    <property type="entry name" value="GPR180/TMEM145"/>
</dbReference>
<dbReference type="EMBL" id="JH431845">
    <property type="status" value="NOT_ANNOTATED_CDS"/>
    <property type="molecule type" value="Genomic_DNA"/>
</dbReference>
<keyword evidence="1" id="KW-0812">Transmembrane</keyword>
<keyword evidence="1" id="KW-1133">Transmembrane helix</keyword>
<feature type="chain" id="PRO_5004579221" description="GPR180-like N-terminal domain-containing protein" evidence="2">
    <location>
        <begin position="27"/>
        <end position="155"/>
    </location>
</feature>
<keyword evidence="5" id="KW-1185">Reference proteome</keyword>
<feature type="signal peptide" evidence="2">
    <location>
        <begin position="1"/>
        <end position="26"/>
    </location>
</feature>
<evidence type="ECO:0000313" key="4">
    <source>
        <dbReference type="EnsemblMetazoa" id="SMAR008485-PA"/>
    </source>
</evidence>
<dbReference type="PANTHER" id="PTHR23252:SF24">
    <property type="entry name" value="TRANSMEMBRANE PROTEIN 145"/>
    <property type="match status" value="1"/>
</dbReference>
<feature type="transmembrane region" description="Helical" evidence="1">
    <location>
        <begin position="102"/>
        <end position="119"/>
    </location>
</feature>
<keyword evidence="2" id="KW-0732">Signal</keyword>